<organism evidence="2 3">
    <name type="scientific">Microbacterium gallinarum</name>
    <dbReference type="NCBI Taxonomy" id="2762209"/>
    <lineage>
        <taxon>Bacteria</taxon>
        <taxon>Bacillati</taxon>
        <taxon>Actinomycetota</taxon>
        <taxon>Actinomycetes</taxon>
        <taxon>Micrococcales</taxon>
        <taxon>Microbacteriaceae</taxon>
        <taxon>Microbacterium</taxon>
    </lineage>
</organism>
<evidence type="ECO:0000256" key="1">
    <source>
        <dbReference type="SAM" id="MobiDB-lite"/>
    </source>
</evidence>
<proteinExistence type="predicted"/>
<name>A0ABR8WYT4_9MICO</name>
<sequence length="93" mass="10362">MTRSGGFAGLSRKWRAEAGESDAERWRALIEGCPWEAVTILSDDTGADRFLWRLDARCGERAREAELADADVRGPWRELIDAVKEAAGSSPRR</sequence>
<reference evidence="2 3" key="1">
    <citation type="submission" date="2020-08" db="EMBL/GenBank/DDBJ databases">
        <title>A Genomic Blueprint of the Chicken Gut Microbiome.</title>
        <authorList>
            <person name="Gilroy R."/>
            <person name="Ravi A."/>
            <person name="Getino M."/>
            <person name="Pursley I."/>
            <person name="Horton D.L."/>
            <person name="Alikhan N.-F."/>
            <person name="Baker D."/>
            <person name="Gharbi K."/>
            <person name="Hall N."/>
            <person name="Watson M."/>
            <person name="Adriaenssens E.M."/>
            <person name="Foster-Nyarko E."/>
            <person name="Jarju S."/>
            <person name="Secka A."/>
            <person name="Antonio M."/>
            <person name="Oren A."/>
            <person name="Chaudhuri R."/>
            <person name="La Ragione R.M."/>
            <person name="Hildebrand F."/>
            <person name="Pallen M.J."/>
        </authorList>
    </citation>
    <scope>NUCLEOTIDE SEQUENCE [LARGE SCALE GENOMIC DNA]</scope>
    <source>
        <strain evidence="2 3">Sa1CUA4</strain>
    </source>
</reference>
<accession>A0ABR8WYT4</accession>
<dbReference type="InterPro" id="IPR049457">
    <property type="entry name" value="Emfourin"/>
</dbReference>
<evidence type="ECO:0000313" key="3">
    <source>
        <dbReference type="Proteomes" id="UP000602532"/>
    </source>
</evidence>
<comment type="caution">
    <text evidence="2">The sequence shown here is derived from an EMBL/GenBank/DDBJ whole genome shotgun (WGS) entry which is preliminary data.</text>
</comment>
<dbReference type="Pfam" id="PF20242">
    <property type="entry name" value="Emfourin"/>
    <property type="match status" value="1"/>
</dbReference>
<protein>
    <submittedName>
        <fullName evidence="2">Uncharacterized protein</fullName>
    </submittedName>
</protein>
<dbReference type="Proteomes" id="UP000602532">
    <property type="component" value="Unassembled WGS sequence"/>
</dbReference>
<evidence type="ECO:0000313" key="2">
    <source>
        <dbReference type="EMBL" id="MBD8022158.1"/>
    </source>
</evidence>
<gene>
    <name evidence="2" type="ORF">H9622_00965</name>
</gene>
<keyword evidence="3" id="KW-1185">Reference proteome</keyword>
<feature type="region of interest" description="Disordered" evidence="1">
    <location>
        <begin position="1"/>
        <end position="21"/>
    </location>
</feature>
<dbReference type="EMBL" id="JACSPM010000001">
    <property type="protein sequence ID" value="MBD8022158.1"/>
    <property type="molecule type" value="Genomic_DNA"/>
</dbReference>